<organism evidence="2 3">
    <name type="scientific">Streptosporangium brasiliense</name>
    <dbReference type="NCBI Taxonomy" id="47480"/>
    <lineage>
        <taxon>Bacteria</taxon>
        <taxon>Bacillati</taxon>
        <taxon>Actinomycetota</taxon>
        <taxon>Actinomycetes</taxon>
        <taxon>Streptosporangiales</taxon>
        <taxon>Streptosporangiaceae</taxon>
        <taxon>Streptosporangium</taxon>
    </lineage>
</organism>
<proteinExistence type="predicted"/>
<accession>A0ABT9RA51</accession>
<evidence type="ECO:0000313" key="2">
    <source>
        <dbReference type="EMBL" id="MDP9866133.1"/>
    </source>
</evidence>
<protein>
    <submittedName>
        <fullName evidence="2">Uncharacterized protein</fullName>
    </submittedName>
</protein>
<dbReference type="RefSeq" id="WP_306866327.1">
    <property type="nucleotide sequence ID" value="NZ_JAUSRB010000002.1"/>
</dbReference>
<feature type="region of interest" description="Disordered" evidence="1">
    <location>
        <begin position="672"/>
        <end position="704"/>
    </location>
</feature>
<keyword evidence="3" id="KW-1185">Reference proteome</keyword>
<evidence type="ECO:0000256" key="1">
    <source>
        <dbReference type="SAM" id="MobiDB-lite"/>
    </source>
</evidence>
<reference evidence="2 3" key="1">
    <citation type="submission" date="2023-07" db="EMBL/GenBank/DDBJ databases">
        <title>Sequencing the genomes of 1000 actinobacteria strains.</title>
        <authorList>
            <person name="Klenk H.-P."/>
        </authorList>
    </citation>
    <scope>NUCLEOTIDE SEQUENCE [LARGE SCALE GENOMIC DNA]</scope>
    <source>
        <strain evidence="2 3">DSM 44109</strain>
    </source>
</reference>
<dbReference type="Proteomes" id="UP001230426">
    <property type="component" value="Unassembled WGS sequence"/>
</dbReference>
<name>A0ABT9RA51_9ACTN</name>
<sequence>MSSPGRVLAMALVFVLVALVAPPPGLAARARAEPSKAELDEKLRQRLFSTQVLVTGRTDKVRNAYTSVYMMAWMIDHPDAMADEIDQTMRVVLDTWNEAEYDTTGSGTAKIASGVKSILDLAKSSGPAAALQKQGSTWLEGQIREYEKSAEWKKNAAGDRLAADYMEILLPYQAEIYEKVADFAAVKPEFGAAWDRNIGLPIGVSSRASLETIQKDPNISAWVNVPEITGIDFSNDPEAFRHAVTVQTERVMKKQRAQVKVALVGLSGLKIPEHVSLTDYAPAIDFDTYGEIVKDKVDWDQALQNSYLALKILGQLSGWVDADFGRTLEIVAGASYQIGKAISDFLPAAASMGMGVLSNVATANMLGAVMAGVQALLPLFTDSMPGGVQGEIMALRDEISELGKQMQARFDSVDAQLSVIYTDMVNKFDEVIRMGRITQTQLYQVNLQISALSSQLDSWGAEIFAALQEIALHDASAVLDGYVHYAADHNGEQIPKERYVHDVEIPLHAALVQTVTSAPFTGPVKADGEWKESQIDEALKVYKANGAIAYLDWYARRKYGLEGPRLGTVPNPSAWLPFARGYEVLESENAGSHRDISPSRAAGVAALGREILKANSSFSKPLSTPRADGTRTNQLFTGLVNDYRTAVNTLNDQLRDTMKEFDGNHLYDLFGTPEQPVEKMGDPGSVRPCSPAGEERDDPAPLSRPSNVTIANISSLYILASQKLDTADAPLVYLCQDVEYVNERFVPAGMYGYQRFSDVRVSFKARMEQGSVVRDIQTWAKIFPGVHQGCLTNSPPCNWSAYALVKAGVQIPRDPREPDPHNTERWDEEGWKESFEYCLPVTEDPNVYPGLRGQVVRILAGKQNAYYSKVARELETVGSPLYNANKAVTRAATLLREYSRIGWAKTIEQDDLMKMALFSAQRIPSDLGDDLMISKMFRTARDTYASCLPDQSPFGDGRCTSSPTEYDPMNGQSLPAACPTDVPADKLTPDPVANCLLGFGLGRSRVLMERYEQASKAIASLTYSEDMPQISHAVARLENTDTLLHIS</sequence>
<dbReference type="EMBL" id="JAUSRB010000002">
    <property type="protein sequence ID" value="MDP9866133.1"/>
    <property type="molecule type" value="Genomic_DNA"/>
</dbReference>
<gene>
    <name evidence="2" type="ORF">J2S55_005399</name>
</gene>
<comment type="caution">
    <text evidence="2">The sequence shown here is derived from an EMBL/GenBank/DDBJ whole genome shotgun (WGS) entry which is preliminary data.</text>
</comment>
<evidence type="ECO:0000313" key="3">
    <source>
        <dbReference type="Proteomes" id="UP001230426"/>
    </source>
</evidence>